<keyword evidence="2" id="KW-1185">Reference proteome</keyword>
<reference evidence="1" key="1">
    <citation type="submission" date="2022-07" db="EMBL/GenBank/DDBJ databases">
        <title>Genome Sequence of Lecanicillium saksenae.</title>
        <authorList>
            <person name="Buettner E."/>
        </authorList>
    </citation>
    <scope>NUCLEOTIDE SEQUENCE</scope>
    <source>
        <strain evidence="1">VT-O1</strain>
    </source>
</reference>
<dbReference type="EMBL" id="JANAKD010001850">
    <property type="protein sequence ID" value="KAJ3476085.1"/>
    <property type="molecule type" value="Genomic_DNA"/>
</dbReference>
<organism evidence="1 2">
    <name type="scientific">Lecanicillium saksenae</name>
    <dbReference type="NCBI Taxonomy" id="468837"/>
    <lineage>
        <taxon>Eukaryota</taxon>
        <taxon>Fungi</taxon>
        <taxon>Dikarya</taxon>
        <taxon>Ascomycota</taxon>
        <taxon>Pezizomycotina</taxon>
        <taxon>Sordariomycetes</taxon>
        <taxon>Hypocreomycetidae</taxon>
        <taxon>Hypocreales</taxon>
        <taxon>Cordycipitaceae</taxon>
        <taxon>Lecanicillium</taxon>
    </lineage>
</organism>
<dbReference type="Proteomes" id="UP001148737">
    <property type="component" value="Unassembled WGS sequence"/>
</dbReference>
<evidence type="ECO:0000313" key="1">
    <source>
        <dbReference type="EMBL" id="KAJ3476085.1"/>
    </source>
</evidence>
<accession>A0ACC1QI18</accession>
<name>A0ACC1QI18_9HYPO</name>
<protein>
    <submittedName>
        <fullName evidence="1">Uncharacterized protein</fullName>
    </submittedName>
</protein>
<gene>
    <name evidence="1" type="ORF">NLG97_g9240</name>
</gene>
<evidence type="ECO:0000313" key="2">
    <source>
        <dbReference type="Proteomes" id="UP001148737"/>
    </source>
</evidence>
<proteinExistence type="predicted"/>
<sequence length="160" mass="17020">MPSSTYKREELDPSLYTVAWIAPLEIETRAAIHMLDVEHTGQFPDDGGDYTYIAGEMCGHNVIIATFPAGQQYGTGSAAALASHIKTAFRNIRIGLLVGVAAGIPRLSTTPPRDIRLGDILPILPQSPTPPLPVVPTPVTAPGSRKTSAAPPHQICRCSL</sequence>
<comment type="caution">
    <text evidence="1">The sequence shown here is derived from an EMBL/GenBank/DDBJ whole genome shotgun (WGS) entry which is preliminary data.</text>
</comment>